<evidence type="ECO:0000256" key="3">
    <source>
        <dbReference type="ARBA" id="ARBA00019758"/>
    </source>
</evidence>
<dbReference type="SUPFAM" id="SSF51695">
    <property type="entry name" value="PLC-like phosphodiesterases"/>
    <property type="match status" value="1"/>
</dbReference>
<evidence type="ECO:0000313" key="9">
    <source>
        <dbReference type="EMBL" id="SNV69697.1"/>
    </source>
</evidence>
<dbReference type="PROSITE" id="PS50007">
    <property type="entry name" value="PIPLC_X_DOMAIN"/>
    <property type="match status" value="1"/>
</dbReference>
<dbReference type="EMBL" id="LT906462">
    <property type="protein sequence ID" value="SNV69697.1"/>
    <property type="molecule type" value="Genomic_DNA"/>
</dbReference>
<dbReference type="SMART" id="SM00148">
    <property type="entry name" value="PLCXc"/>
    <property type="match status" value="1"/>
</dbReference>
<sequence length="328" mass="37280">MKTCYKILVFLTILLVVNSYNQSAYAQEPLSASPENWMSKIDENKHLTQINIPGTHDSGSFTLSDPTKSVWAKTQDKNYLLQMKEGVRFFDIRGRASSNDSISIHHGVVYLHHELGSFLNDANHYLGAYPNETIVMSIKKDHKDDESVTKSFEEIFREKYFNNPQYENLFYKGNNSNPTLKETKGKIVLLNRMGGTYIKSGYGADTSGIRWPDNSTFETDISNNNIHLNVQDEYKDYYDDKVSAVKNLLNKSKSDNRENSLYLNFLSVSSGGTAFNSIYAYASHINPEIAKTIKENGKSRTGWVIVDYAGYKWSGYDDIVNEVINSNN</sequence>
<comment type="catalytic activity">
    <reaction evidence="1">
        <text>a 1,2-diacyl-sn-glycero-3-phospho-(1D-myo-inositol) = 1D-myo-inositol 1,2-cyclic phosphate + a 1,2-diacyl-sn-glycerol</text>
        <dbReference type="Rhea" id="RHEA:17093"/>
        <dbReference type="ChEBI" id="CHEBI:17815"/>
        <dbReference type="ChEBI" id="CHEBI:57880"/>
        <dbReference type="ChEBI" id="CHEBI:58484"/>
        <dbReference type="EC" id="4.6.1.13"/>
    </reaction>
</comment>
<keyword evidence="4" id="KW-0443">Lipid metabolism</keyword>
<dbReference type="KEGG" id="sste:SAMEA4384403_1481"/>
<keyword evidence="4" id="KW-0442">Lipid degradation</keyword>
<dbReference type="Pfam" id="PF00388">
    <property type="entry name" value="PI-PLC-X"/>
    <property type="match status" value="1"/>
</dbReference>
<feature type="domain" description="Phosphatidylinositol-specific phospholipase C X" evidence="8">
    <location>
        <begin position="41"/>
        <end position="192"/>
    </location>
</feature>
<dbReference type="CDD" id="cd08586">
    <property type="entry name" value="PI-PLCc_BcPLC_like"/>
    <property type="match status" value="1"/>
</dbReference>
<evidence type="ECO:0000256" key="1">
    <source>
        <dbReference type="ARBA" id="ARBA00001316"/>
    </source>
</evidence>
<dbReference type="AlphaFoldDB" id="A0A239ZFJ9"/>
<dbReference type="EC" id="4.6.1.13" evidence="2"/>
<dbReference type="PANTHER" id="PTHR13593">
    <property type="match status" value="1"/>
</dbReference>
<evidence type="ECO:0000256" key="6">
    <source>
        <dbReference type="ARBA" id="ARBA00030782"/>
    </source>
</evidence>
<dbReference type="Proteomes" id="UP000242084">
    <property type="component" value="Chromosome 1"/>
</dbReference>
<evidence type="ECO:0000313" key="10">
    <source>
        <dbReference type="Proteomes" id="UP000242084"/>
    </source>
</evidence>
<dbReference type="InterPro" id="IPR051057">
    <property type="entry name" value="PI-PLC_domain"/>
</dbReference>
<accession>A0A239ZFJ9</accession>
<evidence type="ECO:0000259" key="8">
    <source>
        <dbReference type="SMART" id="SM00148"/>
    </source>
</evidence>
<evidence type="ECO:0000256" key="5">
    <source>
        <dbReference type="ARBA" id="ARBA00030474"/>
    </source>
</evidence>
<keyword evidence="7" id="KW-0732">Signal</keyword>
<dbReference type="GO" id="GO:0004436">
    <property type="term" value="F:phosphatidylinositol diacylglycerol-lyase activity"/>
    <property type="evidence" value="ECO:0007669"/>
    <property type="project" value="UniProtKB-EC"/>
</dbReference>
<name>A0A239ZFJ9_9STAP</name>
<evidence type="ECO:0000256" key="7">
    <source>
        <dbReference type="SAM" id="SignalP"/>
    </source>
</evidence>
<keyword evidence="9" id="KW-0456">Lyase</keyword>
<feature type="signal peptide" evidence="7">
    <location>
        <begin position="1"/>
        <end position="26"/>
    </location>
</feature>
<proteinExistence type="predicted"/>
<dbReference type="InterPro" id="IPR017946">
    <property type="entry name" value="PLC-like_Pdiesterase_TIM-brl"/>
</dbReference>
<dbReference type="RefSeq" id="WP_095088204.1">
    <property type="nucleotide sequence ID" value="NZ_BMDM01000005.1"/>
</dbReference>
<organism evidence="9 10">
    <name type="scientific">Mammaliicoccus stepanovicii</name>
    <dbReference type="NCBI Taxonomy" id="643214"/>
    <lineage>
        <taxon>Bacteria</taxon>
        <taxon>Bacillati</taxon>
        <taxon>Bacillota</taxon>
        <taxon>Bacilli</taxon>
        <taxon>Bacillales</taxon>
        <taxon>Staphylococcaceae</taxon>
        <taxon>Mammaliicoccus</taxon>
    </lineage>
</organism>
<feature type="chain" id="PRO_5030041697" description="1-phosphatidylinositol phosphodiesterase" evidence="7">
    <location>
        <begin position="27"/>
        <end position="328"/>
    </location>
</feature>
<dbReference type="InterPro" id="IPR000909">
    <property type="entry name" value="PLipase_C_PInositol-sp_X_dom"/>
</dbReference>
<protein>
    <recommendedName>
        <fullName evidence="3">1-phosphatidylinositol phosphodiesterase</fullName>
        <ecNumber evidence="2">4.6.1.13</ecNumber>
    </recommendedName>
    <alternativeName>
        <fullName evidence="5">Phosphatidylinositol diacylglycerol-lyase</fullName>
    </alternativeName>
    <alternativeName>
        <fullName evidence="6">Phosphatidylinositol-specific phospholipase C</fullName>
    </alternativeName>
</protein>
<dbReference type="GO" id="GO:0008081">
    <property type="term" value="F:phosphoric diester hydrolase activity"/>
    <property type="evidence" value="ECO:0007669"/>
    <property type="project" value="InterPro"/>
</dbReference>
<reference evidence="9 10" key="1">
    <citation type="submission" date="2017-06" db="EMBL/GenBank/DDBJ databases">
        <authorList>
            <consortium name="Pathogen Informatics"/>
        </authorList>
    </citation>
    <scope>NUCLEOTIDE SEQUENCE [LARGE SCALE GENOMIC DNA]</scope>
    <source>
        <strain evidence="9 10">NCTC13839</strain>
    </source>
</reference>
<dbReference type="PANTHER" id="PTHR13593:SF113">
    <property type="entry name" value="SI:DKEY-266F7.9"/>
    <property type="match status" value="1"/>
</dbReference>
<gene>
    <name evidence="9" type="primary">plc</name>
    <name evidence="9" type="ORF">SAMEA4384403_01481</name>
</gene>
<dbReference type="GO" id="GO:0016042">
    <property type="term" value="P:lipid catabolic process"/>
    <property type="evidence" value="ECO:0007669"/>
    <property type="project" value="UniProtKB-KW"/>
</dbReference>
<evidence type="ECO:0000256" key="2">
    <source>
        <dbReference type="ARBA" id="ARBA00012581"/>
    </source>
</evidence>
<dbReference type="OrthoDB" id="7191982at2"/>
<dbReference type="Gene3D" id="3.20.20.190">
    <property type="entry name" value="Phosphatidylinositol (PI) phosphodiesterase"/>
    <property type="match status" value="1"/>
</dbReference>
<keyword evidence="10" id="KW-1185">Reference proteome</keyword>
<evidence type="ECO:0000256" key="4">
    <source>
        <dbReference type="ARBA" id="ARBA00022963"/>
    </source>
</evidence>